<evidence type="ECO:0000313" key="1">
    <source>
        <dbReference type="EMBL" id="KAF9646508.1"/>
    </source>
</evidence>
<dbReference type="EMBL" id="MU118056">
    <property type="protein sequence ID" value="KAF9646508.1"/>
    <property type="molecule type" value="Genomic_DNA"/>
</dbReference>
<comment type="caution">
    <text evidence="1">The sequence shown here is derived from an EMBL/GenBank/DDBJ whole genome shotgun (WGS) entry which is preliminary data.</text>
</comment>
<dbReference type="Proteomes" id="UP000886501">
    <property type="component" value="Unassembled WGS sequence"/>
</dbReference>
<sequence>MVFVNTKVILPLLAALTALAAPLDNVDSSVSPVVDVVVDSDPTVGVDPTPAVDAVTSLATVTSMTNGQVNALTPYTYYASAGYCNPSVTQTWTCGANCNANPGFKPIASGGDGSSTQFWYVGYDPTLQTIVVVHQGTDGSQILPLLTDADIILDELSTSLFPGVPSSIRVHDGFANAHANAANTVLSAVITGVNTYGTRSVTTVGHSLGAAISLLDAIFLPLHISGLTVTYYGYGLPRVGNQDFANYVDSQLAGRFTRITNHKDPIPIVPGRFLGFHHPSGEAHIDGAGVWRWCSGQDNTDAQCSIGDTPNLFVSDSNNHRGPYNGITISC</sequence>
<proteinExistence type="predicted"/>
<reference evidence="1" key="1">
    <citation type="submission" date="2019-10" db="EMBL/GenBank/DDBJ databases">
        <authorList>
            <consortium name="DOE Joint Genome Institute"/>
            <person name="Kuo A."/>
            <person name="Miyauchi S."/>
            <person name="Kiss E."/>
            <person name="Drula E."/>
            <person name="Kohler A."/>
            <person name="Sanchez-Garcia M."/>
            <person name="Andreopoulos B."/>
            <person name="Barry K.W."/>
            <person name="Bonito G."/>
            <person name="Buee M."/>
            <person name="Carver A."/>
            <person name="Chen C."/>
            <person name="Cichocki N."/>
            <person name="Clum A."/>
            <person name="Culley D."/>
            <person name="Crous P.W."/>
            <person name="Fauchery L."/>
            <person name="Girlanda M."/>
            <person name="Hayes R."/>
            <person name="Keri Z."/>
            <person name="Labutti K."/>
            <person name="Lipzen A."/>
            <person name="Lombard V."/>
            <person name="Magnuson J."/>
            <person name="Maillard F."/>
            <person name="Morin E."/>
            <person name="Murat C."/>
            <person name="Nolan M."/>
            <person name="Ohm R."/>
            <person name="Pangilinan J."/>
            <person name="Pereira M."/>
            <person name="Perotto S."/>
            <person name="Peter M."/>
            <person name="Riley R."/>
            <person name="Sitrit Y."/>
            <person name="Stielow B."/>
            <person name="Szollosi G."/>
            <person name="Zifcakova L."/>
            <person name="Stursova M."/>
            <person name="Spatafora J.W."/>
            <person name="Tedersoo L."/>
            <person name="Vaario L.-M."/>
            <person name="Yamada A."/>
            <person name="Yan M."/>
            <person name="Wang P."/>
            <person name="Xu J."/>
            <person name="Bruns T."/>
            <person name="Baldrian P."/>
            <person name="Vilgalys R."/>
            <person name="Henrissat B."/>
            <person name="Grigoriev I.V."/>
            <person name="Hibbett D."/>
            <person name="Nagy L.G."/>
            <person name="Martin F.M."/>
        </authorList>
    </citation>
    <scope>NUCLEOTIDE SEQUENCE</scope>
    <source>
        <strain evidence="1">P2</strain>
    </source>
</reference>
<organism evidence="1 2">
    <name type="scientific">Thelephora ganbajun</name>
    <name type="common">Ganba fungus</name>
    <dbReference type="NCBI Taxonomy" id="370292"/>
    <lineage>
        <taxon>Eukaryota</taxon>
        <taxon>Fungi</taxon>
        <taxon>Dikarya</taxon>
        <taxon>Basidiomycota</taxon>
        <taxon>Agaricomycotina</taxon>
        <taxon>Agaricomycetes</taxon>
        <taxon>Thelephorales</taxon>
        <taxon>Thelephoraceae</taxon>
        <taxon>Thelephora</taxon>
    </lineage>
</organism>
<reference evidence="1" key="2">
    <citation type="journal article" date="2020" name="Nat. Commun.">
        <title>Large-scale genome sequencing of mycorrhizal fungi provides insights into the early evolution of symbiotic traits.</title>
        <authorList>
            <person name="Miyauchi S."/>
            <person name="Kiss E."/>
            <person name="Kuo A."/>
            <person name="Drula E."/>
            <person name="Kohler A."/>
            <person name="Sanchez-Garcia M."/>
            <person name="Morin E."/>
            <person name="Andreopoulos B."/>
            <person name="Barry K.W."/>
            <person name="Bonito G."/>
            <person name="Buee M."/>
            <person name="Carver A."/>
            <person name="Chen C."/>
            <person name="Cichocki N."/>
            <person name="Clum A."/>
            <person name="Culley D."/>
            <person name="Crous P.W."/>
            <person name="Fauchery L."/>
            <person name="Girlanda M."/>
            <person name="Hayes R.D."/>
            <person name="Keri Z."/>
            <person name="LaButti K."/>
            <person name="Lipzen A."/>
            <person name="Lombard V."/>
            <person name="Magnuson J."/>
            <person name="Maillard F."/>
            <person name="Murat C."/>
            <person name="Nolan M."/>
            <person name="Ohm R.A."/>
            <person name="Pangilinan J."/>
            <person name="Pereira M.F."/>
            <person name="Perotto S."/>
            <person name="Peter M."/>
            <person name="Pfister S."/>
            <person name="Riley R."/>
            <person name="Sitrit Y."/>
            <person name="Stielow J.B."/>
            <person name="Szollosi G."/>
            <person name="Zifcakova L."/>
            <person name="Stursova M."/>
            <person name="Spatafora J.W."/>
            <person name="Tedersoo L."/>
            <person name="Vaario L.M."/>
            <person name="Yamada A."/>
            <person name="Yan M."/>
            <person name="Wang P."/>
            <person name="Xu J."/>
            <person name="Bruns T."/>
            <person name="Baldrian P."/>
            <person name="Vilgalys R."/>
            <person name="Dunand C."/>
            <person name="Henrissat B."/>
            <person name="Grigoriev I.V."/>
            <person name="Hibbett D."/>
            <person name="Nagy L.G."/>
            <person name="Martin F.M."/>
        </authorList>
    </citation>
    <scope>NUCLEOTIDE SEQUENCE</scope>
    <source>
        <strain evidence="1">P2</strain>
    </source>
</reference>
<evidence type="ECO:0000313" key="2">
    <source>
        <dbReference type="Proteomes" id="UP000886501"/>
    </source>
</evidence>
<name>A0ACB6ZB60_THEGA</name>
<keyword evidence="2" id="KW-1185">Reference proteome</keyword>
<accession>A0ACB6ZB60</accession>
<gene>
    <name evidence="1" type="ORF">BDM02DRAFT_3008161</name>
</gene>
<protein>
    <submittedName>
        <fullName evidence="1">Alpha/beta-hydrolase</fullName>
    </submittedName>
</protein>